<name>A0A382Q9B2_9ZZZZ</name>
<dbReference type="PANTHER" id="PTHR42818">
    <property type="entry name" value="SULFOPYRUVATE DECARBOXYLASE SUBUNIT ALPHA"/>
    <property type="match status" value="1"/>
</dbReference>
<reference evidence="3" key="1">
    <citation type="submission" date="2018-05" db="EMBL/GenBank/DDBJ databases">
        <authorList>
            <person name="Lanie J.A."/>
            <person name="Ng W.-L."/>
            <person name="Kazmierczak K.M."/>
            <person name="Andrzejewski T.M."/>
            <person name="Davidsen T.M."/>
            <person name="Wayne K.J."/>
            <person name="Tettelin H."/>
            <person name="Glass J.I."/>
            <person name="Rusch D."/>
            <person name="Podicherti R."/>
            <person name="Tsui H.-C.T."/>
            <person name="Winkler M.E."/>
        </authorList>
    </citation>
    <scope>NUCLEOTIDE SEQUENCE</scope>
</reference>
<evidence type="ECO:0000256" key="2">
    <source>
        <dbReference type="ARBA" id="ARBA00023239"/>
    </source>
</evidence>
<dbReference type="AlphaFoldDB" id="A0A382Q9B2"/>
<dbReference type="InterPro" id="IPR051818">
    <property type="entry name" value="TPP_dependent_decarboxylase"/>
</dbReference>
<protein>
    <recommendedName>
        <fullName evidence="4">Thiamine pyrophosphate enzyme N-terminal TPP-binding domain-containing protein</fullName>
    </recommendedName>
</protein>
<sequence>MTSHQFISELMIHADWFSGIPDSVFKKILPKLDPFYPASRENHAIAMGFGASLSKKKPAILIQNSGLGLSLDALFGLNQLYEVGVLLIISNRGELEWEEIQHKSWGKRTMDLLNLCNITTFDLNELGSCAIEKAAKSAFNDQKISAIIVHRGNVDE</sequence>
<keyword evidence="1" id="KW-0210">Decarboxylase</keyword>
<evidence type="ECO:0000256" key="1">
    <source>
        <dbReference type="ARBA" id="ARBA00022793"/>
    </source>
</evidence>
<gene>
    <name evidence="3" type="ORF">METZ01_LOCUS333956</name>
</gene>
<proteinExistence type="predicted"/>
<dbReference type="PANTHER" id="PTHR42818:SF1">
    <property type="entry name" value="SULFOPYRUVATE DECARBOXYLASE"/>
    <property type="match status" value="1"/>
</dbReference>
<dbReference type="EMBL" id="UINC01112276">
    <property type="protein sequence ID" value="SVC81102.1"/>
    <property type="molecule type" value="Genomic_DNA"/>
</dbReference>
<dbReference type="GO" id="GO:0016831">
    <property type="term" value="F:carboxy-lyase activity"/>
    <property type="evidence" value="ECO:0007669"/>
    <property type="project" value="UniProtKB-KW"/>
</dbReference>
<evidence type="ECO:0008006" key="4">
    <source>
        <dbReference type="Google" id="ProtNLM"/>
    </source>
</evidence>
<evidence type="ECO:0000313" key="3">
    <source>
        <dbReference type="EMBL" id="SVC81102.1"/>
    </source>
</evidence>
<organism evidence="3">
    <name type="scientific">marine metagenome</name>
    <dbReference type="NCBI Taxonomy" id="408172"/>
    <lineage>
        <taxon>unclassified sequences</taxon>
        <taxon>metagenomes</taxon>
        <taxon>ecological metagenomes</taxon>
    </lineage>
</organism>
<accession>A0A382Q9B2</accession>
<keyword evidence="2" id="KW-0456">Lyase</keyword>